<protein>
    <recommendedName>
        <fullName evidence="4">1,4-dihydroxy-6-naphtoate synthase</fullName>
        <ecNumber evidence="4">4.1.99.29</ecNumber>
    </recommendedName>
    <alternativeName>
        <fullName evidence="4">Menaquinone biosynthetic enzyme MqnD</fullName>
    </alternativeName>
</protein>
<evidence type="ECO:0000313" key="6">
    <source>
        <dbReference type="EMBL" id="MCA9757324.1"/>
    </source>
</evidence>
<evidence type="ECO:0000256" key="5">
    <source>
        <dbReference type="SAM" id="MobiDB-lite"/>
    </source>
</evidence>
<dbReference type="AlphaFoldDB" id="A0A956SFC7"/>
<dbReference type="InterPro" id="IPR003773">
    <property type="entry name" value="Menaquinone_biosynth"/>
</dbReference>
<evidence type="ECO:0000256" key="1">
    <source>
        <dbReference type="ARBA" id="ARBA00004863"/>
    </source>
</evidence>
<feature type="compositionally biased region" description="Basic and acidic residues" evidence="5">
    <location>
        <begin position="1"/>
        <end position="17"/>
    </location>
</feature>
<dbReference type="EMBL" id="JAGQHS010000093">
    <property type="protein sequence ID" value="MCA9757324.1"/>
    <property type="molecule type" value="Genomic_DNA"/>
</dbReference>
<dbReference type="CDD" id="cd13636">
    <property type="entry name" value="PBP2_Af1704"/>
    <property type="match status" value="1"/>
</dbReference>
<comment type="catalytic activity">
    <reaction evidence="4">
        <text>cyclic dehypoxanthinylfutalosinate = 1,4-dihydroxy-6-naphthoate + dihydroxyacetone</text>
        <dbReference type="Rhea" id="RHEA:33087"/>
        <dbReference type="ChEBI" id="CHEBI:16016"/>
        <dbReference type="ChEBI" id="CHEBI:64254"/>
        <dbReference type="ChEBI" id="CHEBI:64270"/>
        <dbReference type="EC" id="4.1.99.29"/>
    </reaction>
</comment>
<dbReference type="InterPro" id="IPR030869">
    <property type="entry name" value="MqnD"/>
</dbReference>
<reference evidence="6" key="1">
    <citation type="submission" date="2020-04" db="EMBL/GenBank/DDBJ databases">
        <authorList>
            <person name="Zhang T."/>
        </authorList>
    </citation>
    <scope>NUCLEOTIDE SEQUENCE</scope>
    <source>
        <strain evidence="6">HKST-UBA02</strain>
    </source>
</reference>
<evidence type="ECO:0000256" key="4">
    <source>
        <dbReference type="HAMAP-Rule" id="MF_00996"/>
    </source>
</evidence>
<feature type="region of interest" description="Disordered" evidence="5">
    <location>
        <begin position="1"/>
        <end position="39"/>
    </location>
</feature>
<sequence>MGDPARSEPEQASRDRSGSGPASGPDGVEHRDGEVTDCREGDKVEIVDRGTLTFGHSPDPDDAYMFYGFEKDAVHVDVPDEGKGRVDRWKVGHLLEDIQSLNERALSGELEITAISAHTYPHVADKYYVMRTGVSMGDGYGPIVVTREPCSLSDLRGKRIAIPGKMTTANLVFQLYLPDHEPVPVFFDQIQEAVRTGKVDAGVLIHEGQLTYKADGVEKIADLGVMWQEETGLPLPLGLDVVRKDLGRDVGEACTRALRRSIEFAREHHEAAMTYALDYGRGLDMKLGDRFVGMYVNDWTVDMGDAGEAALRTLLERGAKAGIVPPIKELILV</sequence>
<dbReference type="PANTHER" id="PTHR37167">
    <property type="entry name" value="1,4-DIHYDROXY-6-NAPHTOATE SYNTHASE"/>
    <property type="match status" value="1"/>
</dbReference>
<evidence type="ECO:0000256" key="3">
    <source>
        <dbReference type="ARBA" id="ARBA00023239"/>
    </source>
</evidence>
<comment type="function">
    <text evidence="4">Catalyzes the conversion of cyclic dehypoxanthine futalosine (cyclic DHFL) into 1,4-dihydroxy-6-naphthoate, a step in the biosynthesis of menaquinone (MK, vitamin K2).</text>
</comment>
<evidence type="ECO:0000256" key="2">
    <source>
        <dbReference type="ARBA" id="ARBA00022428"/>
    </source>
</evidence>
<keyword evidence="3 4" id="KW-0456">Lyase</keyword>
<feature type="active site" description="Proton acceptor" evidence="4">
    <location>
        <position position="206"/>
    </location>
</feature>
<dbReference type="PANTHER" id="PTHR37167:SF1">
    <property type="entry name" value="1,4-DIHYDROXY-6-NAPHTOATE SYNTHASE"/>
    <property type="match status" value="1"/>
</dbReference>
<dbReference type="GO" id="GO:0009234">
    <property type="term" value="P:menaquinone biosynthetic process"/>
    <property type="evidence" value="ECO:0007669"/>
    <property type="project" value="UniProtKB-UniRule"/>
</dbReference>
<dbReference type="Pfam" id="PF02621">
    <property type="entry name" value="VitK2_biosynth"/>
    <property type="match status" value="1"/>
</dbReference>
<feature type="binding site" evidence="4">
    <location>
        <begin position="168"/>
        <end position="169"/>
    </location>
    <ligand>
        <name>substrate</name>
    </ligand>
</feature>
<keyword evidence="2 4" id="KW-0474">Menaquinone biosynthesis</keyword>
<gene>
    <name evidence="4" type="primary">mqnD</name>
    <name evidence="6" type="ORF">KDA27_16085</name>
</gene>
<dbReference type="SUPFAM" id="SSF53850">
    <property type="entry name" value="Periplasmic binding protein-like II"/>
    <property type="match status" value="1"/>
</dbReference>
<proteinExistence type="inferred from homology"/>
<name>A0A956SFC7_UNCEI</name>
<accession>A0A956SFC7</accession>
<dbReference type="HAMAP" id="MF_00996">
    <property type="entry name" value="MqnD"/>
    <property type="match status" value="1"/>
</dbReference>
<dbReference type="EC" id="4.1.99.29" evidence="4"/>
<comment type="caution">
    <text evidence="6">The sequence shown here is derived from an EMBL/GenBank/DDBJ whole genome shotgun (WGS) entry which is preliminary data.</text>
</comment>
<feature type="compositionally biased region" description="Basic and acidic residues" evidence="5">
    <location>
        <begin position="27"/>
        <end position="39"/>
    </location>
</feature>
<comment type="similarity">
    <text evidence="4">Belongs to the MqnA/MqnD family. MqnD subfamily.</text>
</comment>
<dbReference type="GO" id="GO:0016830">
    <property type="term" value="F:carbon-carbon lyase activity"/>
    <property type="evidence" value="ECO:0007669"/>
    <property type="project" value="UniProtKB-UniRule"/>
</dbReference>
<evidence type="ECO:0000313" key="7">
    <source>
        <dbReference type="Proteomes" id="UP000739538"/>
    </source>
</evidence>
<comment type="caution">
    <text evidence="4">Lacks conserved residue(s) required for the propagation of feature annotation.</text>
</comment>
<organism evidence="6 7">
    <name type="scientific">Eiseniibacteriota bacterium</name>
    <dbReference type="NCBI Taxonomy" id="2212470"/>
    <lineage>
        <taxon>Bacteria</taxon>
        <taxon>Candidatus Eiseniibacteriota</taxon>
    </lineage>
</organism>
<reference evidence="6" key="2">
    <citation type="journal article" date="2021" name="Microbiome">
        <title>Successional dynamics and alternative stable states in a saline activated sludge microbial community over 9 years.</title>
        <authorList>
            <person name="Wang Y."/>
            <person name="Ye J."/>
            <person name="Ju F."/>
            <person name="Liu L."/>
            <person name="Boyd J.A."/>
            <person name="Deng Y."/>
            <person name="Parks D.H."/>
            <person name="Jiang X."/>
            <person name="Yin X."/>
            <person name="Woodcroft B.J."/>
            <person name="Tyson G.W."/>
            <person name="Hugenholtz P."/>
            <person name="Polz M.F."/>
            <person name="Zhang T."/>
        </authorList>
    </citation>
    <scope>NUCLEOTIDE SEQUENCE</scope>
    <source>
        <strain evidence="6">HKST-UBA02</strain>
    </source>
</reference>
<comment type="pathway">
    <text evidence="1 4">Quinol/quinone metabolism; menaquinone biosynthesis.</text>
</comment>
<dbReference type="Gene3D" id="3.40.190.10">
    <property type="entry name" value="Periplasmic binding protein-like II"/>
    <property type="match status" value="2"/>
</dbReference>
<dbReference type="Proteomes" id="UP000739538">
    <property type="component" value="Unassembled WGS sequence"/>
</dbReference>